<dbReference type="STRING" id="1265309.K529_004750"/>
<gene>
    <name evidence="1" type="ORF">K529_004750</name>
</gene>
<dbReference type="KEGG" id="rmb:K529_004750"/>
<evidence type="ECO:0000313" key="1">
    <source>
        <dbReference type="EMBL" id="ANP40069.1"/>
    </source>
</evidence>
<dbReference type="EMBL" id="CP015230">
    <property type="protein sequence ID" value="ANP40069.1"/>
    <property type="molecule type" value="Genomic_DNA"/>
</dbReference>
<sequence>MIKTLALPPRNPCASAHARLKNGRKPANCVVIAGDLSPMRQDCAEPIWTICVGPANWLSTMQNDPKEHFDA</sequence>
<organism evidence="1 2">
    <name type="scientific">Tritonibacter mobilis F1926</name>
    <dbReference type="NCBI Taxonomy" id="1265309"/>
    <lineage>
        <taxon>Bacteria</taxon>
        <taxon>Pseudomonadati</taxon>
        <taxon>Pseudomonadota</taxon>
        <taxon>Alphaproteobacteria</taxon>
        <taxon>Rhodobacterales</taxon>
        <taxon>Paracoccaceae</taxon>
        <taxon>Tritonibacter</taxon>
    </lineage>
</organism>
<evidence type="ECO:0000313" key="2">
    <source>
        <dbReference type="Proteomes" id="UP000013243"/>
    </source>
</evidence>
<protein>
    <submittedName>
        <fullName evidence="1">Uncharacterized protein</fullName>
    </submittedName>
</protein>
<dbReference type="Proteomes" id="UP000013243">
    <property type="component" value="Chromosome"/>
</dbReference>
<proteinExistence type="predicted"/>
<accession>A0A1B1A0E7</accession>
<name>A0A1B1A0E7_9RHOB</name>
<reference evidence="1 2" key="1">
    <citation type="journal article" date="2016" name="ISME J.">
        <title>Global occurrence and heterogeneity of the Roseobacter-clade species Ruegeria mobilis.</title>
        <authorList>
            <person name="Sonnenschein E."/>
            <person name="Gram L."/>
        </authorList>
    </citation>
    <scope>NUCLEOTIDE SEQUENCE [LARGE SCALE GENOMIC DNA]</scope>
    <source>
        <strain evidence="1 2">F1926</strain>
    </source>
</reference>
<dbReference type="AlphaFoldDB" id="A0A1B1A0E7"/>